<dbReference type="InterPro" id="IPR040775">
    <property type="entry name" value="Tail_spike_N"/>
</dbReference>
<evidence type="ECO:0000313" key="3">
    <source>
        <dbReference type="Proteomes" id="UP001187239"/>
    </source>
</evidence>
<evidence type="ECO:0000259" key="1">
    <source>
        <dbReference type="Pfam" id="PF18668"/>
    </source>
</evidence>
<dbReference type="Pfam" id="PF18668">
    <property type="entry name" value="Tail_spike_N"/>
    <property type="match status" value="1"/>
</dbReference>
<protein>
    <submittedName>
        <fullName evidence="2">Endo-N-neuraminidase</fullName>
    </submittedName>
</protein>
<dbReference type="AlphaFoldDB" id="A0AAE4MY14"/>
<reference evidence="2" key="1">
    <citation type="submission" date="2023-10" db="EMBL/GenBank/DDBJ databases">
        <title>Surveillance and assessment of the effects of hospital wastewater treatment on clearance of pathogenic bacterial and antimicrobial resistance genes.</title>
        <authorList>
            <person name="Wu Y."/>
        </authorList>
    </citation>
    <scope>NUCLEOTIDE SEQUENCE</scope>
    <source>
        <strain evidence="2">23-M-SY-8</strain>
    </source>
</reference>
<feature type="non-terminal residue" evidence="2">
    <location>
        <position position="1"/>
    </location>
</feature>
<feature type="non-terminal residue" evidence="2">
    <location>
        <position position="91"/>
    </location>
</feature>
<dbReference type="Gene3D" id="2.10.10.80">
    <property type="match status" value="1"/>
</dbReference>
<proteinExistence type="predicted"/>
<evidence type="ECO:0000313" key="2">
    <source>
        <dbReference type="EMBL" id="MDV0614943.1"/>
    </source>
</evidence>
<comment type="caution">
    <text evidence="2">The sequence shown here is derived from an EMBL/GenBank/DDBJ whole genome shotgun (WGS) entry which is preliminary data.</text>
</comment>
<dbReference type="Proteomes" id="UP001187239">
    <property type="component" value="Unassembled WGS sequence"/>
</dbReference>
<organism evidence="2 3">
    <name type="scientific">Klebsiella quasipneumoniae subsp. similipneumoniae</name>
    <dbReference type="NCBI Taxonomy" id="1463164"/>
    <lineage>
        <taxon>Bacteria</taxon>
        <taxon>Pseudomonadati</taxon>
        <taxon>Pseudomonadota</taxon>
        <taxon>Gammaproteobacteria</taxon>
        <taxon>Enterobacterales</taxon>
        <taxon>Enterobacteriaceae</taxon>
        <taxon>Klebsiella/Raoultella group</taxon>
        <taxon>Klebsiella</taxon>
        <taxon>Klebsiella pneumoniae complex</taxon>
    </lineage>
</organism>
<feature type="domain" description="Tail spike TSP1/Gp66 N-terminal" evidence="1">
    <location>
        <begin position="40"/>
        <end position="91"/>
    </location>
</feature>
<sequence>RNERVSGGLDGVANRPLKSLINRTRYLKEKADKSEEQAAEKVSAVKTFTEGATLESPRDEILYGAYRLVWTGNFPKTVPAGSTPQGTGGVG</sequence>
<dbReference type="EMBL" id="JAWHXQ010000197">
    <property type="protein sequence ID" value="MDV0614943.1"/>
    <property type="molecule type" value="Genomic_DNA"/>
</dbReference>
<accession>A0AAE4MY14</accession>
<name>A0AAE4MY14_9ENTR</name>
<gene>
    <name evidence="2" type="ORF">RZO73_31370</name>
</gene>